<comment type="similarity">
    <text evidence="4">Belongs to the KAR5 family.</text>
</comment>
<evidence type="ECO:0000256" key="10">
    <source>
        <dbReference type="ARBA" id="ARBA00023136"/>
    </source>
</evidence>
<dbReference type="InterPro" id="IPR007292">
    <property type="entry name" value="Nuclear_fusion_Kar5"/>
</dbReference>
<keyword evidence="7" id="KW-0732">Signal</keyword>
<evidence type="ECO:0000256" key="4">
    <source>
        <dbReference type="ARBA" id="ARBA00010473"/>
    </source>
</evidence>
<accession>A0A0L6VSS0</accession>
<feature type="transmembrane region" description="Helical" evidence="13">
    <location>
        <begin position="612"/>
        <end position="630"/>
    </location>
</feature>
<keyword evidence="15" id="KW-1185">Reference proteome</keyword>
<dbReference type="GO" id="GO:0031965">
    <property type="term" value="C:nuclear membrane"/>
    <property type="evidence" value="ECO:0007669"/>
    <property type="project" value="UniProtKB-SubCell"/>
</dbReference>
<evidence type="ECO:0000256" key="11">
    <source>
        <dbReference type="ARBA" id="ARBA00023180"/>
    </source>
</evidence>
<keyword evidence="9 13" id="KW-1133">Transmembrane helix</keyword>
<evidence type="ECO:0000256" key="2">
    <source>
        <dbReference type="ARBA" id="ARBA00004126"/>
    </source>
</evidence>
<gene>
    <name evidence="14" type="ORF">VP01_116g8</name>
</gene>
<evidence type="ECO:0000313" key="15">
    <source>
        <dbReference type="Proteomes" id="UP000037035"/>
    </source>
</evidence>
<name>A0A0L6VSS0_9BASI</name>
<evidence type="ECO:0000256" key="7">
    <source>
        <dbReference type="ARBA" id="ARBA00022729"/>
    </source>
</evidence>
<comment type="caution">
    <text evidence="14">The sequence shown here is derived from an EMBL/GenBank/DDBJ whole genome shotgun (WGS) entry which is preliminary data.</text>
</comment>
<keyword evidence="8" id="KW-0256">Endoplasmic reticulum</keyword>
<dbReference type="PANTHER" id="PTHR28012:SF1">
    <property type="entry name" value="NUCLEAR FUSION PROTEIN KAR5"/>
    <property type="match status" value="1"/>
</dbReference>
<dbReference type="Proteomes" id="UP000037035">
    <property type="component" value="Unassembled WGS sequence"/>
</dbReference>
<dbReference type="VEuPathDB" id="FungiDB:VP01_116g8"/>
<protein>
    <submittedName>
        <fullName evidence="14">Uncharacterized protein</fullName>
    </submittedName>
</protein>
<dbReference type="GO" id="GO:0048288">
    <property type="term" value="P:nuclear membrane fusion involved in karyogamy"/>
    <property type="evidence" value="ECO:0007669"/>
    <property type="project" value="InterPro"/>
</dbReference>
<dbReference type="GO" id="GO:0000742">
    <property type="term" value="P:karyogamy involved in conjugation with cellular fusion"/>
    <property type="evidence" value="ECO:0007669"/>
    <property type="project" value="InterPro"/>
</dbReference>
<organism evidence="14 15">
    <name type="scientific">Puccinia sorghi</name>
    <dbReference type="NCBI Taxonomy" id="27349"/>
    <lineage>
        <taxon>Eukaryota</taxon>
        <taxon>Fungi</taxon>
        <taxon>Dikarya</taxon>
        <taxon>Basidiomycota</taxon>
        <taxon>Pucciniomycotina</taxon>
        <taxon>Pucciniomycetes</taxon>
        <taxon>Pucciniales</taxon>
        <taxon>Pucciniaceae</taxon>
        <taxon>Puccinia</taxon>
    </lineage>
</organism>
<evidence type="ECO:0000256" key="8">
    <source>
        <dbReference type="ARBA" id="ARBA00022824"/>
    </source>
</evidence>
<keyword evidence="5" id="KW-0415">Karyogamy</keyword>
<evidence type="ECO:0000256" key="3">
    <source>
        <dbReference type="ARBA" id="ARBA00004586"/>
    </source>
</evidence>
<keyword evidence="10 13" id="KW-0472">Membrane</keyword>
<evidence type="ECO:0000313" key="14">
    <source>
        <dbReference type="EMBL" id="KNZ63235.1"/>
    </source>
</evidence>
<evidence type="ECO:0000256" key="13">
    <source>
        <dbReference type="SAM" id="Phobius"/>
    </source>
</evidence>
<proteinExistence type="inferred from homology"/>
<evidence type="ECO:0000256" key="5">
    <source>
        <dbReference type="ARBA" id="ARBA00022459"/>
    </source>
</evidence>
<evidence type="ECO:0000256" key="1">
    <source>
        <dbReference type="ARBA" id="ARBA00003389"/>
    </source>
</evidence>
<sequence length="763" mass="86902">MTLCDIVVLPVITPTLLGRDKDLLTYMSCFSSDPSPYSTFWSSLAGYIGQPICHIAGAMRLDSIFKSFWEYGGKWPVSALKVRDFYFLQLQTVNKPIQLTVSANCAFLLTISNPTTNTSSRMNWLPRLPPTTSLGFLFLFVITGSTFGFRFGFQDAYSVASQRNNALSESEERAADLKSELEARLQGLLSVEPEREESSCYSHIFGSLNSQEKSTEPEPALCSVLGRSEAHRTAFAARECTHWIQAGSDPASPQLQACVGALHASPQSWSSFTGHQREAVQLCFAHQKLQGIGMFLIHFLLRFFTSRLLAHSLNLKTIRFSTDMIRLGRLDHQSNQEDLRKLRDHVRSLFDQSIQNFQSVSEKNRQEDQQVFYEIENRFKDLRASLDARNEELWREFNAQQNQQINTIQHRVQSLNDNHEVKVNENVNDFLHLIKQEVGQRIQSSLDSAAVRMIEKLKQEFHGVSQSSSANLNHQIKKATALNLASQRHHHALEESITLQSLRMKETQSKLFDELLSAEDSIHSMKQNLDSIQIASNDREGSLRESNSRMEENKRKGEELITSFMASMEIHQAMIQKLSESVSNSPLLMSYSLFKRGDGWISTVLNFVFKNLSFSTFKFLLGWVFWFAWMNGGINWMVKVGVVKTGILLFFLTARMPLRWLRYRITHRRFGKGLEARSVSKDGNKVAPRFESSDWAQELTGQQAYNEQNPEASPLQVLSGCAHSNLHRQMHVRRKFSSQYLGGSRIVPTRLIGSRQHDQTSGC</sequence>
<dbReference type="PANTHER" id="PTHR28012">
    <property type="entry name" value="NUCLEAR FUSION PROTEIN KAR5"/>
    <property type="match status" value="1"/>
</dbReference>
<dbReference type="GO" id="GO:0005789">
    <property type="term" value="C:endoplasmic reticulum membrane"/>
    <property type="evidence" value="ECO:0007669"/>
    <property type="project" value="UniProtKB-SubCell"/>
</dbReference>
<dbReference type="EMBL" id="LAVV01001888">
    <property type="protein sequence ID" value="KNZ63235.1"/>
    <property type="molecule type" value="Genomic_DNA"/>
</dbReference>
<keyword evidence="12" id="KW-0539">Nucleus</keyword>
<comment type="subcellular location">
    <subcellularLocation>
        <location evidence="3">Endoplasmic reticulum membrane</location>
    </subcellularLocation>
    <subcellularLocation>
        <location evidence="2">Nucleus membrane</location>
    </subcellularLocation>
</comment>
<keyword evidence="11" id="KW-0325">Glycoprotein</keyword>
<feature type="transmembrane region" description="Helical" evidence="13">
    <location>
        <begin position="636"/>
        <end position="654"/>
    </location>
</feature>
<reference evidence="14 15" key="1">
    <citation type="submission" date="2015-08" db="EMBL/GenBank/DDBJ databases">
        <title>Next Generation Sequencing and Analysis of the Genome of Puccinia sorghi L Schw, the Causal Agent of Maize Common Rust.</title>
        <authorList>
            <person name="Rochi L."/>
            <person name="Burguener G."/>
            <person name="Darino M."/>
            <person name="Turjanski A."/>
            <person name="Kreff E."/>
            <person name="Dieguez M.J."/>
            <person name="Sacco F."/>
        </authorList>
    </citation>
    <scope>NUCLEOTIDE SEQUENCE [LARGE SCALE GENOMIC DNA]</scope>
    <source>
        <strain evidence="14 15">RO10H11247</strain>
    </source>
</reference>
<dbReference type="AlphaFoldDB" id="A0A0L6VSS0"/>
<evidence type="ECO:0000256" key="12">
    <source>
        <dbReference type="ARBA" id="ARBA00023242"/>
    </source>
</evidence>
<evidence type="ECO:0000256" key="9">
    <source>
        <dbReference type="ARBA" id="ARBA00022989"/>
    </source>
</evidence>
<keyword evidence="6 13" id="KW-0812">Transmembrane</keyword>
<evidence type="ECO:0000256" key="6">
    <source>
        <dbReference type="ARBA" id="ARBA00022692"/>
    </source>
</evidence>
<comment type="function">
    <text evidence="1">Required for nuclear membrane fusion during karyogamy.</text>
</comment>
<dbReference type="OrthoDB" id="5311848at2759"/>